<dbReference type="Gene3D" id="1.20.1200.10">
    <property type="entry name" value="Cobalamin adenosyltransferase-like"/>
    <property type="match status" value="1"/>
</dbReference>
<evidence type="ECO:0000313" key="6">
    <source>
        <dbReference type="EMBL" id="MEE2526013.1"/>
    </source>
</evidence>
<accession>A0ABU7LQ16</accession>
<name>A0ABU7LQ16_9PROT</name>
<proteinExistence type="inferred from homology"/>
<keyword evidence="1 4" id="KW-0808">Transferase</keyword>
<evidence type="ECO:0000256" key="2">
    <source>
        <dbReference type="ARBA" id="ARBA00022741"/>
    </source>
</evidence>
<dbReference type="InterPro" id="IPR016030">
    <property type="entry name" value="CblAdoTrfase-like"/>
</dbReference>
<gene>
    <name evidence="6" type="ORF">V0U79_06510</name>
</gene>
<dbReference type="EC" id="2.5.1.17" evidence="4"/>
<comment type="caution">
    <text evidence="6">The sequence shown here is derived from an EMBL/GenBank/DDBJ whole genome shotgun (WGS) entry which is preliminary data.</text>
</comment>
<protein>
    <recommendedName>
        <fullName evidence="4">Corrinoid adenosyltransferase</fullName>
        <ecNumber evidence="4">2.5.1.17</ecNumber>
    </recommendedName>
    <alternativeName>
        <fullName evidence="4">Cob(II)alamin adenosyltransferase</fullName>
    </alternativeName>
    <alternativeName>
        <fullName evidence="4">Cob(II)yrinic acid a,c-diamide adenosyltransferase</fullName>
    </alternativeName>
    <alternativeName>
        <fullName evidence="4">Cobinamide/cobalamin adenosyltransferase</fullName>
    </alternativeName>
</protein>
<keyword evidence="4" id="KW-0169">Cobalamin biosynthesis</keyword>
<keyword evidence="7" id="KW-1185">Reference proteome</keyword>
<dbReference type="NCBIfam" id="TIGR00636">
    <property type="entry name" value="PduO_Nterm"/>
    <property type="match status" value="1"/>
</dbReference>
<dbReference type="PANTHER" id="PTHR12213:SF0">
    <property type="entry name" value="CORRINOID ADENOSYLTRANSFERASE MMAB"/>
    <property type="match status" value="1"/>
</dbReference>
<comment type="pathway">
    <text evidence="4">Cofactor biosynthesis; adenosylcobalamin biosynthesis; adenosylcobalamin from cob(II)yrinate a,c-diamide: step 2/7.</text>
</comment>
<comment type="catalytic activity">
    <reaction evidence="4">
        <text>2 cob(II)alamin + reduced [electron-transfer flavoprotein] + 2 ATP = 2 adenosylcob(III)alamin + 2 triphosphate + oxidized [electron-transfer flavoprotein] + 3 H(+)</text>
        <dbReference type="Rhea" id="RHEA:28671"/>
        <dbReference type="Rhea" id="RHEA-COMP:10685"/>
        <dbReference type="Rhea" id="RHEA-COMP:10686"/>
        <dbReference type="ChEBI" id="CHEBI:15378"/>
        <dbReference type="ChEBI" id="CHEBI:16304"/>
        <dbReference type="ChEBI" id="CHEBI:18036"/>
        <dbReference type="ChEBI" id="CHEBI:18408"/>
        <dbReference type="ChEBI" id="CHEBI:30616"/>
        <dbReference type="ChEBI" id="CHEBI:57692"/>
        <dbReference type="ChEBI" id="CHEBI:58307"/>
        <dbReference type="EC" id="2.5.1.17"/>
    </reaction>
</comment>
<evidence type="ECO:0000313" key="7">
    <source>
        <dbReference type="Proteomes" id="UP001354971"/>
    </source>
</evidence>
<keyword evidence="2 4" id="KW-0547">Nucleotide-binding</keyword>
<evidence type="ECO:0000256" key="4">
    <source>
        <dbReference type="RuleBase" id="RU366026"/>
    </source>
</evidence>
<reference evidence="6 7" key="1">
    <citation type="submission" date="2024-01" db="EMBL/GenBank/DDBJ databases">
        <title>Hyphobacterium bacterium isolated from marine sediment.</title>
        <authorList>
            <person name="Zhao S."/>
        </authorList>
    </citation>
    <scope>NUCLEOTIDE SEQUENCE [LARGE SCALE GENOMIC DNA]</scope>
    <source>
        <strain evidence="7">HN65</strain>
    </source>
</reference>
<feature type="domain" description="Cobalamin adenosyltransferase-like" evidence="5">
    <location>
        <begin position="7"/>
        <end position="173"/>
    </location>
</feature>
<dbReference type="RefSeq" id="WP_330198672.1">
    <property type="nucleotide sequence ID" value="NZ_JAZDRP010000003.1"/>
</dbReference>
<dbReference type="PANTHER" id="PTHR12213">
    <property type="entry name" value="CORRINOID ADENOSYLTRANSFERASE"/>
    <property type="match status" value="1"/>
</dbReference>
<dbReference type="GO" id="GO:0008817">
    <property type="term" value="F:corrinoid adenosyltransferase activity"/>
    <property type="evidence" value="ECO:0007669"/>
    <property type="project" value="UniProtKB-EC"/>
</dbReference>
<evidence type="ECO:0000256" key="3">
    <source>
        <dbReference type="ARBA" id="ARBA00022840"/>
    </source>
</evidence>
<dbReference type="Proteomes" id="UP001354971">
    <property type="component" value="Unassembled WGS sequence"/>
</dbReference>
<dbReference type="Pfam" id="PF01923">
    <property type="entry name" value="Cob_adeno_trans"/>
    <property type="match status" value="1"/>
</dbReference>
<comment type="catalytic activity">
    <reaction evidence="4">
        <text>2 cob(II)yrinate a,c diamide + reduced [electron-transfer flavoprotein] + 2 ATP = 2 adenosylcob(III)yrinate a,c-diamide + 2 triphosphate + oxidized [electron-transfer flavoprotein] + 3 H(+)</text>
        <dbReference type="Rhea" id="RHEA:11528"/>
        <dbReference type="Rhea" id="RHEA-COMP:10685"/>
        <dbReference type="Rhea" id="RHEA-COMP:10686"/>
        <dbReference type="ChEBI" id="CHEBI:15378"/>
        <dbReference type="ChEBI" id="CHEBI:18036"/>
        <dbReference type="ChEBI" id="CHEBI:30616"/>
        <dbReference type="ChEBI" id="CHEBI:57692"/>
        <dbReference type="ChEBI" id="CHEBI:58307"/>
        <dbReference type="ChEBI" id="CHEBI:58503"/>
        <dbReference type="ChEBI" id="CHEBI:58537"/>
        <dbReference type="EC" id="2.5.1.17"/>
    </reaction>
</comment>
<dbReference type="InterPro" id="IPR036451">
    <property type="entry name" value="CblAdoTrfase-like_sf"/>
</dbReference>
<dbReference type="InterPro" id="IPR029499">
    <property type="entry name" value="PduO-typ"/>
</dbReference>
<comment type="similarity">
    <text evidence="4">Belongs to the Cob(I)alamin adenosyltransferase family.</text>
</comment>
<organism evidence="6 7">
    <name type="scientific">Hyphobacterium lacteum</name>
    <dbReference type="NCBI Taxonomy" id="3116575"/>
    <lineage>
        <taxon>Bacteria</taxon>
        <taxon>Pseudomonadati</taxon>
        <taxon>Pseudomonadota</taxon>
        <taxon>Alphaproteobacteria</taxon>
        <taxon>Maricaulales</taxon>
        <taxon>Maricaulaceae</taxon>
        <taxon>Hyphobacterium</taxon>
    </lineage>
</organism>
<dbReference type="SUPFAM" id="SSF89028">
    <property type="entry name" value="Cobalamin adenosyltransferase-like"/>
    <property type="match status" value="1"/>
</dbReference>
<evidence type="ECO:0000256" key="1">
    <source>
        <dbReference type="ARBA" id="ARBA00022679"/>
    </source>
</evidence>
<keyword evidence="3 4" id="KW-0067">ATP-binding</keyword>
<evidence type="ECO:0000259" key="5">
    <source>
        <dbReference type="Pfam" id="PF01923"/>
    </source>
</evidence>
<dbReference type="EMBL" id="JAZDRP010000003">
    <property type="protein sequence ID" value="MEE2526013.1"/>
    <property type="molecule type" value="Genomic_DNA"/>
</dbReference>
<sequence>MVRLTKIYTKTGDAGRTRLGDMSEVGKTDLRVEAYGSVDEANAAIGLARVMLAGSPLDKLLERIQNELFDLGADLCVPDTGEDPGFEPLRVTAKQVEALETAIDEWNAKLEPLDSFILPAGSEAAARLHVARTVCRRAERRTVALADTDPLLNPETVRYLNRLSDLLFVLARIANDEGRADVKWVPGASRD</sequence>